<reference evidence="1" key="1">
    <citation type="submission" date="2016-08" db="EMBL/GenBank/DDBJ databases">
        <authorList>
            <person name="Ngugi D.K."/>
            <person name="Miyake S."/>
            <person name="Stingl U."/>
        </authorList>
    </citation>
    <scope>NUCLEOTIDE SEQUENCE</scope>
    <source>
        <strain evidence="1">SCG-D08WGA-EpuloA1</strain>
    </source>
</reference>
<evidence type="ECO:0000313" key="2">
    <source>
        <dbReference type="Proteomes" id="UP000188637"/>
    </source>
</evidence>
<gene>
    <name evidence="1" type="ORF">AN640_06365</name>
</gene>
<name>A0ACC8XHD4_9FIRM</name>
<keyword evidence="2" id="KW-1185">Reference proteome</keyword>
<evidence type="ECO:0000313" key="1">
    <source>
        <dbReference type="EMBL" id="ONI43454.1"/>
    </source>
</evidence>
<comment type="caution">
    <text evidence="1">The sequence shown here is derived from an EMBL/GenBank/DDBJ whole genome shotgun (WGS) entry which is preliminary data.</text>
</comment>
<protein>
    <submittedName>
        <fullName evidence="1">Ribokinase</fullName>
    </submittedName>
</protein>
<sequence>MDLSMMGANKVPVYGESILCGEYEFSTGGKGVNQAVALTRLGGNVTMLGCVGKDDFGKKLLSNLKNEDVNTKFVKIKKDCQTGMAVMLVQDKTAKYVYYVGLGANNHIEARDVEKAIKSDTFDMIVMQLEMPLEIVYKIVELGRALSMPVFLDAGPPRNIDISRLKGIDFISPNEAETLALTKIKIVDAISAKKAAKYLYDNISPKHVLLKMGEKGSLLYDGNIYLEVPAFKVNAIDTTAAGDTFGAGFVVQYCSGESLEDSIIFATAAASVCISTQGAQKSIPNKKDVKKFLRSVKK</sequence>
<dbReference type="Proteomes" id="UP000188637">
    <property type="component" value="Unassembled WGS sequence"/>
</dbReference>
<organism evidence="1 2">
    <name type="scientific">Candidatus Epulonipiscium fishelsonii</name>
    <dbReference type="NCBI Taxonomy" id="77094"/>
    <lineage>
        <taxon>Bacteria</taxon>
        <taxon>Bacillati</taxon>
        <taxon>Bacillota</taxon>
        <taxon>Clostridia</taxon>
        <taxon>Lachnospirales</taxon>
        <taxon>Lachnospiraceae</taxon>
        <taxon>Candidatus Epulonipiscium</taxon>
    </lineage>
</organism>
<proteinExistence type="predicted"/>
<dbReference type="EMBL" id="LJHD01000144">
    <property type="protein sequence ID" value="ONI43454.1"/>
    <property type="molecule type" value="Genomic_DNA"/>
</dbReference>
<accession>A0ACC8XHD4</accession>